<dbReference type="InterPro" id="IPR038664">
    <property type="entry name" value="Gar1/Naf1_Cbf5-bd_sf"/>
</dbReference>
<evidence type="ECO:0000313" key="1">
    <source>
        <dbReference type="EMBL" id="ADV64446.1"/>
    </source>
</evidence>
<protein>
    <submittedName>
        <fullName evidence="1">Uncharacterized protein</fullName>
    </submittedName>
</protein>
<keyword evidence="2" id="KW-1185">Reference proteome</keyword>
<dbReference type="EMBL" id="CP002363">
    <property type="protein sequence ID" value="ADV64446.1"/>
    <property type="molecule type" value="Genomic_DNA"/>
</dbReference>
<dbReference type="Pfam" id="PF04410">
    <property type="entry name" value="Gar1"/>
    <property type="match status" value="1"/>
</dbReference>
<sequence>MNKLGIVEASTRDGFIVVKPVSRDVLKLVNSSVYDDNYRRIGRVVDVIGRVDDPRVIVKLENKAFKPSPVLYYHLAEKKRGRGGRKR</sequence>
<reference evidence="1 2" key="2">
    <citation type="journal article" date="2011" name="Stand. Genomic Sci.">
        <title>Complete genome sequence of Desulfurococcus mucosus type strain (O7/1).</title>
        <authorList>
            <person name="Wirth R."/>
            <person name="Chertkov O."/>
            <person name="Held B."/>
            <person name="Lapidus A."/>
            <person name="Nolan M."/>
            <person name="Lucas S."/>
            <person name="Hammon N."/>
            <person name="Deshpande S."/>
            <person name="Cheng J.F."/>
            <person name="Tapia R."/>
            <person name="Han C."/>
            <person name="Goodwin L."/>
            <person name="Pitluck S."/>
            <person name="Liolios K."/>
            <person name="Ioanna P."/>
            <person name="Ivanova N."/>
            <person name="Mavromatis K."/>
            <person name="Mikhailova N."/>
            <person name="Pati A."/>
            <person name="Chen A."/>
            <person name="Palaniappan K."/>
            <person name="Land M."/>
            <person name="Hauser L."/>
            <person name="Chang Y.J."/>
            <person name="Jeffries C.D."/>
            <person name="Bilek Y."/>
            <person name="Hader T."/>
            <person name="Rohde M."/>
            <person name="Spring S."/>
            <person name="Sikorski J."/>
            <person name="Goker M."/>
            <person name="Woyke T."/>
            <person name="Bristow J."/>
            <person name="Eisen J.A."/>
            <person name="Markowitz V."/>
            <person name="Hugenholtz P."/>
            <person name="Kyrpides N.C."/>
            <person name="Klenk H.P."/>
        </authorList>
    </citation>
    <scope>NUCLEOTIDE SEQUENCE [LARGE SCALE GENOMIC DNA]</scope>
    <source>
        <strain evidence="2">ATCC 35584 / DSM 2162 / JCM 9187 / O7/1</strain>
    </source>
</reference>
<evidence type="ECO:0000313" key="2">
    <source>
        <dbReference type="Proteomes" id="UP000001068"/>
    </source>
</evidence>
<dbReference type="GeneID" id="10152815"/>
<dbReference type="Gene3D" id="2.40.10.230">
    <property type="entry name" value="Probable tRNA pseudouridine synthase domain"/>
    <property type="match status" value="1"/>
</dbReference>
<dbReference type="GO" id="GO:0001522">
    <property type="term" value="P:pseudouridine synthesis"/>
    <property type="evidence" value="ECO:0007669"/>
    <property type="project" value="InterPro"/>
</dbReference>
<accession>E8R713</accession>
<reference evidence="2" key="1">
    <citation type="submission" date="2010-11" db="EMBL/GenBank/DDBJ databases">
        <title>The complete genome of Desulfurococcus mucosus DSM 2162.</title>
        <authorList>
            <consortium name="US DOE Joint Genome Institute (JGI-PGF)"/>
            <person name="Lucas S."/>
            <person name="Copeland A."/>
            <person name="Lapidus A."/>
            <person name="Bruce D."/>
            <person name="Goodwin L."/>
            <person name="Pitluck S."/>
            <person name="Kyrpides N."/>
            <person name="Mavromatis K."/>
            <person name="Pagani I."/>
            <person name="Ivanova N."/>
            <person name="Ovchinnikova G."/>
            <person name="Chertkov O."/>
            <person name="Held B."/>
            <person name="Brettin T."/>
            <person name="Detter J.C."/>
            <person name="Tapia R."/>
            <person name="Han C."/>
            <person name="Land M."/>
            <person name="Hauser L."/>
            <person name="Markowitz V."/>
            <person name="Cheng J.-F."/>
            <person name="Hugenholtz P."/>
            <person name="Woyke T."/>
            <person name="Wu D."/>
            <person name="Wirth R."/>
            <person name="Bilek Y."/>
            <person name="Hader T."/>
            <person name="Klenk H.-P."/>
            <person name="Eisen J.A."/>
        </authorList>
    </citation>
    <scope>NUCLEOTIDE SEQUENCE [LARGE SCALE GENOMIC DNA]</scope>
    <source>
        <strain evidence="2">ATCC 35584 / DSM 2162 / JCM 9187 / O7/1</strain>
    </source>
</reference>
<name>E8R713_DESM0</name>
<dbReference type="GO" id="GO:0042254">
    <property type="term" value="P:ribosome biogenesis"/>
    <property type="evidence" value="ECO:0007669"/>
    <property type="project" value="InterPro"/>
</dbReference>
<proteinExistence type="predicted"/>
<dbReference type="InterPro" id="IPR007504">
    <property type="entry name" value="H/ACA_rnp_Gar1/Naf1"/>
</dbReference>
<dbReference type="STRING" id="765177.Desmu_0127"/>
<organism evidence="1 2">
    <name type="scientific">Desulfurococcus mucosus (strain ATCC 35584 / DSM 2162 / JCM 9187 / O7/1)</name>
    <dbReference type="NCBI Taxonomy" id="765177"/>
    <lineage>
        <taxon>Archaea</taxon>
        <taxon>Thermoproteota</taxon>
        <taxon>Thermoprotei</taxon>
        <taxon>Desulfurococcales</taxon>
        <taxon>Desulfurococcaceae</taxon>
        <taxon>Desulfurococcus</taxon>
    </lineage>
</organism>
<gene>
    <name evidence="1" type="ordered locus">Desmu_0127</name>
</gene>
<dbReference type="RefSeq" id="WP_013561668.1">
    <property type="nucleotide sequence ID" value="NC_014961.1"/>
</dbReference>
<dbReference type="KEGG" id="dmu:Desmu_0127"/>
<dbReference type="InterPro" id="IPR009000">
    <property type="entry name" value="Transl_B-barrel_sf"/>
</dbReference>
<dbReference type="eggNOG" id="arCOG02466">
    <property type="taxonomic scope" value="Archaea"/>
</dbReference>
<dbReference type="HOGENOM" id="CLU_165884_0_0_2"/>
<dbReference type="Proteomes" id="UP000001068">
    <property type="component" value="Chromosome"/>
</dbReference>
<dbReference type="AlphaFoldDB" id="E8R713"/>
<dbReference type="SUPFAM" id="SSF50447">
    <property type="entry name" value="Translation proteins"/>
    <property type="match status" value="1"/>
</dbReference>